<protein>
    <submittedName>
        <fullName evidence="2">Uncharacterized protein</fullName>
    </submittedName>
</protein>
<feature type="compositionally biased region" description="Basic and acidic residues" evidence="1">
    <location>
        <begin position="8"/>
        <end position="25"/>
    </location>
</feature>
<dbReference type="AlphaFoldDB" id="A0A939NTD5"/>
<name>A0A939NTD5_KLEPN</name>
<evidence type="ECO:0000313" key="3">
    <source>
        <dbReference type="Proteomes" id="UP000664620"/>
    </source>
</evidence>
<comment type="caution">
    <text evidence="2">The sequence shown here is derived from an EMBL/GenBank/DDBJ whole genome shotgun (WGS) entry which is preliminary data.</text>
</comment>
<dbReference type="EMBL" id="JAGETO010000045">
    <property type="protein sequence ID" value="MBO2029300.1"/>
    <property type="molecule type" value="Genomic_DNA"/>
</dbReference>
<feature type="region of interest" description="Disordered" evidence="1">
    <location>
        <begin position="1"/>
        <end position="49"/>
    </location>
</feature>
<accession>A0A939NTD5</accession>
<dbReference type="Proteomes" id="UP000664620">
    <property type="component" value="Unassembled WGS sequence"/>
</dbReference>
<organism evidence="2 3">
    <name type="scientific">Klebsiella pneumoniae</name>
    <dbReference type="NCBI Taxonomy" id="573"/>
    <lineage>
        <taxon>Bacteria</taxon>
        <taxon>Pseudomonadati</taxon>
        <taxon>Pseudomonadota</taxon>
        <taxon>Gammaproteobacteria</taxon>
        <taxon>Enterobacterales</taxon>
        <taxon>Enterobacteriaceae</taxon>
        <taxon>Klebsiella/Raoultella group</taxon>
        <taxon>Klebsiella</taxon>
        <taxon>Klebsiella pneumoniae complex</taxon>
    </lineage>
</organism>
<evidence type="ECO:0000313" key="2">
    <source>
        <dbReference type="EMBL" id="MBO2029300.1"/>
    </source>
</evidence>
<gene>
    <name evidence="2" type="ORF">J4734_13200</name>
</gene>
<sequence length="49" mass="5639">MKTAYRRAARDLRGQRPHLAFERRRNLPASVRSAMTSTARQRRGGSGQR</sequence>
<reference evidence="2" key="1">
    <citation type="submission" date="2021-03" db="EMBL/GenBank/DDBJ databases">
        <title>Molecular epidemiology and mechanisms of colistin and carbapenem resistance in Enterobacteriaceae from clinical isolates, the environment and porcine samples in Pretoria, South Africa.</title>
        <authorList>
            <person name="Bogoshi D."/>
            <person name="Mbelle N.M."/>
            <person name="Naidoo V."/>
            <person name="Osei Sekyere J."/>
        </authorList>
    </citation>
    <scope>NUCLEOTIDE SEQUENCE</scope>
    <source>
        <strain evidence="2">C034</strain>
    </source>
</reference>
<evidence type="ECO:0000256" key="1">
    <source>
        <dbReference type="SAM" id="MobiDB-lite"/>
    </source>
</evidence>
<proteinExistence type="predicted"/>